<feature type="domain" description="BON" evidence="1">
    <location>
        <begin position="1"/>
        <end position="56"/>
    </location>
</feature>
<protein>
    <submittedName>
        <fullName evidence="2">BON domain protein</fullName>
    </submittedName>
</protein>
<proteinExistence type="predicted"/>
<dbReference type="EMBL" id="CP013236">
    <property type="protein sequence ID" value="AMP15891.1"/>
    <property type="molecule type" value="Genomic_DNA"/>
</dbReference>
<evidence type="ECO:0000313" key="3">
    <source>
        <dbReference type="Proteomes" id="UP000074914"/>
    </source>
</evidence>
<gene>
    <name evidence="2" type="ORF">CPter291_3657</name>
</gene>
<organism evidence="2 3">
    <name type="scientific">Collimonas pratensis</name>
    <dbReference type="NCBI Taxonomy" id="279113"/>
    <lineage>
        <taxon>Bacteria</taxon>
        <taxon>Pseudomonadati</taxon>
        <taxon>Pseudomonadota</taxon>
        <taxon>Betaproteobacteria</taxon>
        <taxon>Burkholderiales</taxon>
        <taxon>Oxalobacteraceae</taxon>
        <taxon>Collimonas</taxon>
    </lineage>
</organism>
<evidence type="ECO:0000313" key="2">
    <source>
        <dbReference type="EMBL" id="AMP15891.1"/>
    </source>
</evidence>
<dbReference type="Pfam" id="PF04972">
    <property type="entry name" value="BON"/>
    <property type="match status" value="1"/>
</dbReference>
<sequence>MASVDIPDLDIRIQIQKSRVVLSGFADNQAEIDRNLTLARQVKGVRTIVNHISIRQFT</sequence>
<name>A0ABM5Z9T2_9BURK</name>
<dbReference type="Proteomes" id="UP000074914">
    <property type="component" value="Chromosome"/>
</dbReference>
<dbReference type="Gene3D" id="3.30.1340.30">
    <property type="match status" value="1"/>
</dbReference>
<reference evidence="2 3" key="1">
    <citation type="submission" date="2015-11" db="EMBL/GenBank/DDBJ databases">
        <title>Exploring the genomic traits of fungus-feeding bacterial genus Collimonas.</title>
        <authorList>
            <person name="Song C."/>
            <person name="Schmidt R."/>
            <person name="de Jager V."/>
            <person name="Krzyzanowska D."/>
            <person name="Jongedijk E."/>
            <person name="Cankar K."/>
            <person name="Beekwilder J."/>
            <person name="van Veen A."/>
            <person name="de Boer W."/>
            <person name="van Veen J.A."/>
            <person name="Garbeva P."/>
        </authorList>
    </citation>
    <scope>NUCLEOTIDE SEQUENCE [LARGE SCALE GENOMIC DNA]</scope>
    <source>
        <strain evidence="2 3">Ter291</strain>
    </source>
</reference>
<evidence type="ECO:0000259" key="1">
    <source>
        <dbReference type="PROSITE" id="PS50914"/>
    </source>
</evidence>
<dbReference type="PROSITE" id="PS50914">
    <property type="entry name" value="BON"/>
    <property type="match status" value="1"/>
</dbReference>
<keyword evidence="3" id="KW-1185">Reference proteome</keyword>
<accession>A0ABM5Z9T2</accession>
<dbReference type="InterPro" id="IPR007055">
    <property type="entry name" value="BON_dom"/>
</dbReference>